<evidence type="ECO:0000256" key="1">
    <source>
        <dbReference type="ARBA" id="ARBA00001933"/>
    </source>
</evidence>
<comment type="caution">
    <text evidence="5">The sequence shown here is derived from an EMBL/GenBank/DDBJ whole genome shotgun (WGS) entry which is preliminary data.</text>
</comment>
<dbReference type="GO" id="GO:0005759">
    <property type="term" value="C:mitochondrial matrix"/>
    <property type="evidence" value="ECO:0007669"/>
    <property type="project" value="TreeGrafter"/>
</dbReference>
<keyword evidence="4" id="KW-0808">Transferase</keyword>
<name>A0A8K0JCH5_9HYPO</name>
<keyword evidence="6" id="KW-1185">Reference proteome</keyword>
<dbReference type="SUPFAM" id="SSF53383">
    <property type="entry name" value="PLP-dependent transferases"/>
    <property type="match status" value="1"/>
</dbReference>
<evidence type="ECO:0000256" key="3">
    <source>
        <dbReference type="ARBA" id="ARBA00022576"/>
    </source>
</evidence>
<organism evidence="5 6">
    <name type="scientific">Claviceps africana</name>
    <dbReference type="NCBI Taxonomy" id="83212"/>
    <lineage>
        <taxon>Eukaryota</taxon>
        <taxon>Fungi</taxon>
        <taxon>Dikarya</taxon>
        <taxon>Ascomycota</taxon>
        <taxon>Pezizomycotina</taxon>
        <taxon>Sordariomycetes</taxon>
        <taxon>Hypocreomycetidae</taxon>
        <taxon>Hypocreales</taxon>
        <taxon>Clavicipitaceae</taxon>
        <taxon>Claviceps</taxon>
    </lineage>
</organism>
<evidence type="ECO:0000256" key="4">
    <source>
        <dbReference type="ARBA" id="ARBA00022679"/>
    </source>
</evidence>
<dbReference type="PANTHER" id="PTHR11986">
    <property type="entry name" value="AMINOTRANSFERASE CLASS III"/>
    <property type="match status" value="1"/>
</dbReference>
<dbReference type="GO" id="GO:0008483">
    <property type="term" value="F:transaminase activity"/>
    <property type="evidence" value="ECO:0007669"/>
    <property type="project" value="UniProtKB-KW"/>
</dbReference>
<gene>
    <name evidence="5" type="primary">ARG8_2</name>
    <name evidence="5" type="ORF">E4U42_004341</name>
</gene>
<sequence>RRFPELVREIRGRGLILGLQLREDPAAIVKAARERGLLVITAGVNTLRFVPSLLVTEDEIAEGLRILGEAMEATR</sequence>
<comment type="cofactor">
    <cofactor evidence="1">
        <name>pyridoxal 5'-phosphate</name>
        <dbReference type="ChEBI" id="CHEBI:597326"/>
    </cofactor>
</comment>
<dbReference type="InterPro" id="IPR015424">
    <property type="entry name" value="PyrdxlP-dep_Trfase"/>
</dbReference>
<dbReference type="GO" id="GO:0030170">
    <property type="term" value="F:pyridoxal phosphate binding"/>
    <property type="evidence" value="ECO:0007669"/>
    <property type="project" value="InterPro"/>
</dbReference>
<dbReference type="InterPro" id="IPR005814">
    <property type="entry name" value="Aminotrans_3"/>
</dbReference>
<feature type="non-terminal residue" evidence="5">
    <location>
        <position position="1"/>
    </location>
</feature>
<accession>A0A8K0JCH5</accession>
<dbReference type="AlphaFoldDB" id="A0A8K0JCH5"/>
<comment type="similarity">
    <text evidence="2">Belongs to the class-III pyridoxal-phosphate-dependent aminotransferase family.</text>
</comment>
<proteinExistence type="inferred from homology"/>
<evidence type="ECO:0000313" key="5">
    <source>
        <dbReference type="EMBL" id="KAG5929821.1"/>
    </source>
</evidence>
<dbReference type="Proteomes" id="UP000811619">
    <property type="component" value="Unassembled WGS sequence"/>
</dbReference>
<dbReference type="InterPro" id="IPR050103">
    <property type="entry name" value="Class-III_PLP-dep_AT"/>
</dbReference>
<keyword evidence="3 5" id="KW-0032">Aminotransferase</keyword>
<dbReference type="GO" id="GO:0042802">
    <property type="term" value="F:identical protein binding"/>
    <property type="evidence" value="ECO:0007669"/>
    <property type="project" value="TreeGrafter"/>
</dbReference>
<protein>
    <submittedName>
        <fullName evidence="5">Acetylornithine aminotransferase</fullName>
    </submittedName>
</protein>
<dbReference type="InterPro" id="IPR015422">
    <property type="entry name" value="PyrdxlP-dep_Trfase_small"/>
</dbReference>
<evidence type="ECO:0000256" key="2">
    <source>
        <dbReference type="ARBA" id="ARBA00008954"/>
    </source>
</evidence>
<dbReference type="EMBL" id="SRPY01000038">
    <property type="protein sequence ID" value="KAG5929821.1"/>
    <property type="molecule type" value="Genomic_DNA"/>
</dbReference>
<dbReference type="OrthoDB" id="5419315at2759"/>
<dbReference type="PANTHER" id="PTHR11986:SF79">
    <property type="entry name" value="ACETYLORNITHINE AMINOTRANSFERASE, MITOCHONDRIAL"/>
    <property type="match status" value="1"/>
</dbReference>
<evidence type="ECO:0000313" key="6">
    <source>
        <dbReference type="Proteomes" id="UP000811619"/>
    </source>
</evidence>
<dbReference type="Gene3D" id="3.90.1150.10">
    <property type="entry name" value="Aspartate Aminotransferase, domain 1"/>
    <property type="match status" value="1"/>
</dbReference>
<dbReference type="Pfam" id="PF00202">
    <property type="entry name" value="Aminotran_3"/>
    <property type="match status" value="1"/>
</dbReference>
<reference evidence="5" key="1">
    <citation type="journal article" date="2020" name="bioRxiv">
        <title>Whole genome comparisons of ergot fungi reveals the divergence and evolution of species within the genus Claviceps are the result of varying mechanisms driving genome evolution and host range expansion.</title>
        <authorList>
            <person name="Wyka S.A."/>
            <person name="Mondo S.J."/>
            <person name="Liu M."/>
            <person name="Dettman J."/>
            <person name="Nalam V."/>
            <person name="Broders K.D."/>
        </authorList>
    </citation>
    <scope>NUCLEOTIDE SEQUENCE</scope>
    <source>
        <strain evidence="5">CCC 489</strain>
    </source>
</reference>